<evidence type="ECO:0000313" key="7">
    <source>
        <dbReference type="Proteomes" id="UP001343724"/>
    </source>
</evidence>
<protein>
    <submittedName>
        <fullName evidence="6">Helix-turn-helix transcriptional regulator</fullName>
    </submittedName>
</protein>
<dbReference type="PROSITE" id="PS00622">
    <property type="entry name" value="HTH_LUXR_1"/>
    <property type="match status" value="1"/>
</dbReference>
<accession>A0ABU6IVZ2</accession>
<keyword evidence="4" id="KW-1133">Transmembrane helix</keyword>
<evidence type="ECO:0000313" key="6">
    <source>
        <dbReference type="EMBL" id="MEC4293997.1"/>
    </source>
</evidence>
<dbReference type="Proteomes" id="UP001343724">
    <property type="component" value="Unassembled WGS sequence"/>
</dbReference>
<feature type="transmembrane region" description="Helical" evidence="4">
    <location>
        <begin position="104"/>
        <end position="124"/>
    </location>
</feature>
<dbReference type="EMBL" id="JAYMFH010000001">
    <property type="protein sequence ID" value="MEC4293997.1"/>
    <property type="molecule type" value="Genomic_DNA"/>
</dbReference>
<keyword evidence="4" id="KW-0472">Membrane</keyword>
<keyword evidence="1" id="KW-0805">Transcription regulation</keyword>
<dbReference type="CDD" id="cd06170">
    <property type="entry name" value="LuxR_C_like"/>
    <property type="match status" value="1"/>
</dbReference>
<feature type="domain" description="HTH luxR-type" evidence="5">
    <location>
        <begin position="254"/>
        <end position="320"/>
    </location>
</feature>
<dbReference type="PRINTS" id="PR00038">
    <property type="entry name" value="HTHLUXR"/>
</dbReference>
<sequence length="320" mass="35598">MEFLTYYFTLVVLLAGVMAAASCFSAFLVSRKRIMLLACGGFLCAFFDTAFMLQDDIAAALFGPSLDPAYLLGRTVATILIGGASLTFFWLVVCDYVDERRRALHIAPAVVFLAGSFALLPFAGEGPMRFWFYSMRALYICWMLLFALVRYLGTTDPVERCRLERGRPVLIAAAALAVGIMAEDALFFVALQVESVSLGPVALQAERNYFENLLTLGCAAFACFYAFRALSLRFDAPPTDEGAGRERYIDDNLLAYGNRYGLTDREREVLRLILLGRDNQNIASTLTIALSTVKVYVHRILQKTEQPGRQALAQDFWKNA</sequence>
<comment type="caution">
    <text evidence="6">The sequence shown here is derived from an EMBL/GenBank/DDBJ whole genome shotgun (WGS) entry which is preliminary data.</text>
</comment>
<dbReference type="PANTHER" id="PTHR44688">
    <property type="entry name" value="DNA-BINDING TRANSCRIPTIONAL ACTIVATOR DEVR_DOSR"/>
    <property type="match status" value="1"/>
</dbReference>
<reference evidence="6 7" key="1">
    <citation type="submission" date="2024-01" db="EMBL/GenBank/DDBJ databases">
        <title>novel species in genus Adlercreutzia.</title>
        <authorList>
            <person name="Liu X."/>
        </authorList>
    </citation>
    <scope>NUCLEOTIDE SEQUENCE [LARGE SCALE GENOMIC DNA]</scope>
    <source>
        <strain evidence="6 7">R22</strain>
    </source>
</reference>
<evidence type="ECO:0000256" key="3">
    <source>
        <dbReference type="ARBA" id="ARBA00023163"/>
    </source>
</evidence>
<dbReference type="PANTHER" id="PTHR44688:SF16">
    <property type="entry name" value="DNA-BINDING TRANSCRIPTIONAL ACTIVATOR DEVR_DOSR"/>
    <property type="match status" value="1"/>
</dbReference>
<keyword evidence="7" id="KW-1185">Reference proteome</keyword>
<gene>
    <name evidence="6" type="ORF">VJ920_01570</name>
</gene>
<evidence type="ECO:0000256" key="4">
    <source>
        <dbReference type="SAM" id="Phobius"/>
    </source>
</evidence>
<dbReference type="PROSITE" id="PS50043">
    <property type="entry name" value="HTH_LUXR_2"/>
    <property type="match status" value="1"/>
</dbReference>
<dbReference type="SUPFAM" id="SSF46894">
    <property type="entry name" value="C-terminal effector domain of the bipartite response regulators"/>
    <property type="match status" value="1"/>
</dbReference>
<feature type="transmembrane region" description="Helical" evidence="4">
    <location>
        <begin position="209"/>
        <end position="227"/>
    </location>
</feature>
<evidence type="ECO:0000256" key="2">
    <source>
        <dbReference type="ARBA" id="ARBA00023125"/>
    </source>
</evidence>
<dbReference type="Gene3D" id="1.10.10.10">
    <property type="entry name" value="Winged helix-like DNA-binding domain superfamily/Winged helix DNA-binding domain"/>
    <property type="match status" value="1"/>
</dbReference>
<dbReference type="InterPro" id="IPR016032">
    <property type="entry name" value="Sig_transdc_resp-reg_C-effctor"/>
</dbReference>
<dbReference type="Pfam" id="PF00196">
    <property type="entry name" value="GerE"/>
    <property type="match status" value="1"/>
</dbReference>
<feature type="transmembrane region" description="Helical" evidence="4">
    <location>
        <begin position="130"/>
        <end position="149"/>
    </location>
</feature>
<evidence type="ECO:0000259" key="5">
    <source>
        <dbReference type="PROSITE" id="PS50043"/>
    </source>
</evidence>
<dbReference type="InterPro" id="IPR036388">
    <property type="entry name" value="WH-like_DNA-bd_sf"/>
</dbReference>
<feature type="transmembrane region" description="Helical" evidence="4">
    <location>
        <begin position="169"/>
        <end position="189"/>
    </location>
</feature>
<organism evidence="6 7">
    <name type="scientific">Adlercreutzia shanghongiae</name>
    <dbReference type="NCBI Taxonomy" id="3111773"/>
    <lineage>
        <taxon>Bacteria</taxon>
        <taxon>Bacillati</taxon>
        <taxon>Actinomycetota</taxon>
        <taxon>Coriobacteriia</taxon>
        <taxon>Eggerthellales</taxon>
        <taxon>Eggerthellaceae</taxon>
        <taxon>Adlercreutzia</taxon>
    </lineage>
</organism>
<feature type="transmembrane region" description="Helical" evidence="4">
    <location>
        <begin position="34"/>
        <end position="51"/>
    </location>
</feature>
<dbReference type="SMART" id="SM00421">
    <property type="entry name" value="HTH_LUXR"/>
    <property type="match status" value="1"/>
</dbReference>
<feature type="transmembrane region" description="Helical" evidence="4">
    <location>
        <begin position="71"/>
        <end position="92"/>
    </location>
</feature>
<evidence type="ECO:0000256" key="1">
    <source>
        <dbReference type="ARBA" id="ARBA00023015"/>
    </source>
</evidence>
<keyword evidence="4" id="KW-0812">Transmembrane</keyword>
<feature type="transmembrane region" description="Helical" evidence="4">
    <location>
        <begin position="6"/>
        <end position="27"/>
    </location>
</feature>
<dbReference type="RefSeq" id="WP_326454239.1">
    <property type="nucleotide sequence ID" value="NZ_JAYMFH010000001.1"/>
</dbReference>
<keyword evidence="3" id="KW-0804">Transcription</keyword>
<dbReference type="InterPro" id="IPR000792">
    <property type="entry name" value="Tscrpt_reg_LuxR_C"/>
</dbReference>
<proteinExistence type="predicted"/>
<keyword evidence="2" id="KW-0238">DNA-binding</keyword>
<name>A0ABU6IVZ2_9ACTN</name>